<dbReference type="Proteomes" id="UP000296216">
    <property type="component" value="Chromosome"/>
</dbReference>
<gene>
    <name evidence="2" type="ORF">HBSAL_06270</name>
</gene>
<evidence type="ECO:0000313" key="3">
    <source>
        <dbReference type="Proteomes" id="UP000296216"/>
    </source>
</evidence>
<sequence>MNSTQESKGSVPAPSSCITAQSTPTTKQAMTPNTRCEQVVEFTDQTGLRRRVRFVPCEREEWERIEEVWNNPGWRHVSQRSITEFDQWMRPIGENQN</sequence>
<accession>A0A4D6GWQ9</accession>
<organism evidence="2 3">
    <name type="scientific">Halobacterium salinarum (strain ATCC 33171 / DSM 3754 / JCM 8978 / NBRC 102687 / NCIMB 764 / 91-R6)</name>
    <dbReference type="NCBI Taxonomy" id="2597657"/>
    <lineage>
        <taxon>Archaea</taxon>
        <taxon>Methanobacteriati</taxon>
        <taxon>Methanobacteriota</taxon>
        <taxon>Stenosarchaea group</taxon>
        <taxon>Halobacteria</taxon>
        <taxon>Halobacteriales</taxon>
        <taxon>Halobacteriaceae</taxon>
        <taxon>Halobacterium</taxon>
    </lineage>
</organism>
<feature type="compositionally biased region" description="Polar residues" evidence="1">
    <location>
        <begin position="16"/>
        <end position="32"/>
    </location>
</feature>
<protein>
    <submittedName>
        <fullName evidence="2">Uncharacterized protein</fullName>
    </submittedName>
</protein>
<reference evidence="2 3" key="1">
    <citation type="journal article" date="2019" name="Microbiol. Resour. Announc.">
        <title>The Genome Sequence of the Halobacterium salinarum Type Strain Is Closely Related to That of Laboratory Strains NRC-1 and R1.</title>
        <authorList>
            <person name="Pfeiffer F."/>
            <person name="Marchfelder A."/>
            <person name="Habermann B."/>
            <person name="Dyall-Smith M.L."/>
        </authorList>
    </citation>
    <scope>NUCLEOTIDE SEQUENCE [LARGE SCALE GENOMIC DNA]</scope>
    <source>
        <strain evidence="3">ATCC 33171 / DSM 3754 / JCM 8978 / NBRC 102687 / NCIMB 764 / 91-R6</strain>
    </source>
</reference>
<evidence type="ECO:0000256" key="1">
    <source>
        <dbReference type="SAM" id="MobiDB-lite"/>
    </source>
</evidence>
<evidence type="ECO:0000313" key="2">
    <source>
        <dbReference type="EMBL" id="QCC44912.1"/>
    </source>
</evidence>
<name>A0A4D6GWQ9_HALS9</name>
<feature type="region of interest" description="Disordered" evidence="1">
    <location>
        <begin position="1"/>
        <end position="32"/>
    </location>
</feature>
<dbReference type="AlphaFoldDB" id="A0A4D6GWQ9"/>
<dbReference type="EMBL" id="CP038631">
    <property type="protein sequence ID" value="QCC44912.1"/>
    <property type="molecule type" value="Genomic_DNA"/>
</dbReference>
<proteinExistence type="predicted"/>